<keyword evidence="5" id="KW-1185">Reference proteome</keyword>
<evidence type="ECO:0000313" key="4">
    <source>
        <dbReference type="EMBL" id="GAA2364529.1"/>
    </source>
</evidence>
<evidence type="ECO:0000313" key="5">
    <source>
        <dbReference type="Proteomes" id="UP001501218"/>
    </source>
</evidence>
<dbReference type="RefSeq" id="WP_344138124.1">
    <property type="nucleotide sequence ID" value="NZ_BAAARA010000034.1"/>
</dbReference>
<dbReference type="InterPro" id="IPR000644">
    <property type="entry name" value="CBS_dom"/>
</dbReference>
<organism evidence="4 5">
    <name type="scientific">Saccharopolyspora halophila</name>
    <dbReference type="NCBI Taxonomy" id="405551"/>
    <lineage>
        <taxon>Bacteria</taxon>
        <taxon>Bacillati</taxon>
        <taxon>Actinomycetota</taxon>
        <taxon>Actinomycetes</taxon>
        <taxon>Pseudonocardiales</taxon>
        <taxon>Pseudonocardiaceae</taxon>
        <taxon>Saccharopolyspora</taxon>
    </lineage>
</organism>
<name>A0ABN3GYP6_9PSEU</name>
<proteinExistence type="predicted"/>
<dbReference type="InterPro" id="IPR046342">
    <property type="entry name" value="CBS_dom_sf"/>
</dbReference>
<gene>
    <name evidence="4" type="ORF">GCM10009854_50130</name>
</gene>
<feature type="domain" description="CBS" evidence="3">
    <location>
        <begin position="8"/>
        <end position="66"/>
    </location>
</feature>
<dbReference type="Proteomes" id="UP001501218">
    <property type="component" value="Unassembled WGS sequence"/>
</dbReference>
<evidence type="ECO:0000259" key="3">
    <source>
        <dbReference type="PROSITE" id="PS51371"/>
    </source>
</evidence>
<dbReference type="Gene3D" id="3.10.580.10">
    <property type="entry name" value="CBS-domain"/>
    <property type="match status" value="1"/>
</dbReference>
<dbReference type="SUPFAM" id="SSF54631">
    <property type="entry name" value="CBS-domain pair"/>
    <property type="match status" value="1"/>
</dbReference>
<feature type="domain" description="CBS" evidence="3">
    <location>
        <begin position="73"/>
        <end position="131"/>
    </location>
</feature>
<dbReference type="PANTHER" id="PTHR43080">
    <property type="entry name" value="CBS DOMAIN-CONTAINING PROTEIN CBSX3, MITOCHONDRIAL"/>
    <property type="match status" value="1"/>
</dbReference>
<evidence type="ECO:0000256" key="1">
    <source>
        <dbReference type="ARBA" id="ARBA00023122"/>
    </source>
</evidence>
<dbReference type="SMART" id="SM00116">
    <property type="entry name" value="CBS"/>
    <property type="match status" value="2"/>
</dbReference>
<keyword evidence="1 2" id="KW-0129">CBS domain</keyword>
<sequence length="138" mass="14433">MTTARDIMHVGAECVRTDQSAADASRIMAEQKVGALPICGPDDKIKGVVTDRDVVVKVVAKGRGAGTFPAGDLNQSEAVTIGADDSAEQAMSTMMQHQVRRLPVIDSGELVGMITLADVARSVSNPQTGQLVEALSID</sequence>
<comment type="caution">
    <text evidence="4">The sequence shown here is derived from an EMBL/GenBank/DDBJ whole genome shotgun (WGS) entry which is preliminary data.</text>
</comment>
<evidence type="ECO:0000256" key="2">
    <source>
        <dbReference type="PROSITE-ProRule" id="PRU00703"/>
    </source>
</evidence>
<protein>
    <submittedName>
        <fullName evidence="4">CBS domain-containing protein</fullName>
    </submittedName>
</protein>
<dbReference type="PANTHER" id="PTHR43080:SF2">
    <property type="entry name" value="CBS DOMAIN-CONTAINING PROTEIN"/>
    <property type="match status" value="1"/>
</dbReference>
<dbReference type="InterPro" id="IPR051257">
    <property type="entry name" value="Diverse_CBS-Domain"/>
</dbReference>
<reference evidence="4 5" key="1">
    <citation type="journal article" date="2019" name="Int. J. Syst. Evol. Microbiol.">
        <title>The Global Catalogue of Microorganisms (GCM) 10K type strain sequencing project: providing services to taxonomists for standard genome sequencing and annotation.</title>
        <authorList>
            <consortium name="The Broad Institute Genomics Platform"/>
            <consortium name="The Broad Institute Genome Sequencing Center for Infectious Disease"/>
            <person name="Wu L."/>
            <person name="Ma J."/>
        </authorList>
    </citation>
    <scope>NUCLEOTIDE SEQUENCE [LARGE SCALE GENOMIC DNA]</scope>
    <source>
        <strain evidence="4 5">JCM 16221</strain>
    </source>
</reference>
<dbReference type="Pfam" id="PF00571">
    <property type="entry name" value="CBS"/>
    <property type="match status" value="2"/>
</dbReference>
<accession>A0ABN3GYP6</accession>
<dbReference type="EMBL" id="BAAARA010000034">
    <property type="protein sequence ID" value="GAA2364529.1"/>
    <property type="molecule type" value="Genomic_DNA"/>
</dbReference>
<dbReference type="PROSITE" id="PS51371">
    <property type="entry name" value="CBS"/>
    <property type="match status" value="2"/>
</dbReference>